<evidence type="ECO:0000313" key="3">
    <source>
        <dbReference type="EMBL" id="SVB66260.1"/>
    </source>
</evidence>
<keyword evidence="2" id="KW-0472">Membrane</keyword>
<dbReference type="GO" id="GO:0044096">
    <property type="term" value="C:type IV pilus"/>
    <property type="evidence" value="ECO:0007669"/>
    <property type="project" value="TreeGrafter"/>
</dbReference>
<dbReference type="AlphaFoldDB" id="A0A382FTE7"/>
<dbReference type="GO" id="GO:0007155">
    <property type="term" value="P:cell adhesion"/>
    <property type="evidence" value="ECO:0007669"/>
    <property type="project" value="InterPro"/>
</dbReference>
<dbReference type="EMBL" id="UINC01051744">
    <property type="protein sequence ID" value="SVB66260.1"/>
    <property type="molecule type" value="Genomic_DNA"/>
</dbReference>
<dbReference type="Pfam" id="PF07963">
    <property type="entry name" value="N_methyl"/>
    <property type="match status" value="1"/>
</dbReference>
<dbReference type="PROSITE" id="PS00409">
    <property type="entry name" value="PROKAR_NTER_METHYL"/>
    <property type="match status" value="1"/>
</dbReference>
<sequence length="166" mass="18487">MNEKGFTLIELMIVVAIIGILAAVAIPQYQNYVARTQVAEGLSLVTVVKTAVAEYYSVHGVLPPEPADHPKMHELLGLPKWNLLSGKYVKQVLVHAPYKGRAEVRFRDTDDVHSGIRKKRFYLKPDISTGSLIWECICEDTSDPTPNCGGDTVYLDEKYLPTTCKP</sequence>
<dbReference type="Gene3D" id="3.30.700.10">
    <property type="entry name" value="Glycoprotein, Type 4 Pilin"/>
    <property type="match status" value="1"/>
</dbReference>
<name>A0A382FTE7_9ZZZZ</name>
<evidence type="ECO:0000256" key="2">
    <source>
        <dbReference type="SAM" id="Phobius"/>
    </source>
</evidence>
<dbReference type="InterPro" id="IPR012902">
    <property type="entry name" value="N_methyl_site"/>
</dbReference>
<accession>A0A382FTE7</accession>
<reference evidence="3" key="1">
    <citation type="submission" date="2018-05" db="EMBL/GenBank/DDBJ databases">
        <authorList>
            <person name="Lanie J.A."/>
            <person name="Ng W.-L."/>
            <person name="Kazmierczak K.M."/>
            <person name="Andrzejewski T.M."/>
            <person name="Davidsen T.M."/>
            <person name="Wayne K.J."/>
            <person name="Tettelin H."/>
            <person name="Glass J.I."/>
            <person name="Rusch D."/>
            <person name="Podicherti R."/>
            <person name="Tsui H.-C.T."/>
            <person name="Winkler M.E."/>
        </authorList>
    </citation>
    <scope>NUCLEOTIDE SEQUENCE</scope>
</reference>
<dbReference type="PANTHER" id="PTHR30093">
    <property type="entry name" value="GENERAL SECRETION PATHWAY PROTEIN G"/>
    <property type="match status" value="1"/>
</dbReference>
<feature type="transmembrane region" description="Helical" evidence="2">
    <location>
        <begin position="6"/>
        <end position="26"/>
    </location>
</feature>
<dbReference type="SUPFAM" id="SSF54523">
    <property type="entry name" value="Pili subunits"/>
    <property type="match status" value="1"/>
</dbReference>
<keyword evidence="2" id="KW-1133">Transmembrane helix</keyword>
<proteinExistence type="predicted"/>
<keyword evidence="1" id="KW-0488">Methylation</keyword>
<evidence type="ECO:0000256" key="1">
    <source>
        <dbReference type="ARBA" id="ARBA00022481"/>
    </source>
</evidence>
<gene>
    <name evidence="3" type="ORF">METZ01_LOCUS219114</name>
</gene>
<dbReference type="NCBIfam" id="TIGR02532">
    <property type="entry name" value="IV_pilin_GFxxxE"/>
    <property type="match status" value="1"/>
</dbReference>
<keyword evidence="2" id="KW-0812">Transmembrane</keyword>
<dbReference type="InterPro" id="IPR045584">
    <property type="entry name" value="Pilin-like"/>
</dbReference>
<dbReference type="PANTHER" id="PTHR30093:SF34">
    <property type="entry name" value="PREPILIN PEPTIDASE-DEPENDENT PROTEIN D"/>
    <property type="match status" value="1"/>
</dbReference>
<dbReference type="GO" id="GO:0043107">
    <property type="term" value="P:type IV pilus-dependent motility"/>
    <property type="evidence" value="ECO:0007669"/>
    <property type="project" value="TreeGrafter"/>
</dbReference>
<dbReference type="Pfam" id="PF00114">
    <property type="entry name" value="Pilin"/>
    <property type="match status" value="1"/>
</dbReference>
<organism evidence="3">
    <name type="scientific">marine metagenome</name>
    <dbReference type="NCBI Taxonomy" id="408172"/>
    <lineage>
        <taxon>unclassified sequences</taxon>
        <taxon>metagenomes</taxon>
        <taxon>ecological metagenomes</taxon>
    </lineage>
</organism>
<protein>
    <submittedName>
        <fullName evidence="3">Uncharacterized protein</fullName>
    </submittedName>
</protein>
<dbReference type="InterPro" id="IPR001082">
    <property type="entry name" value="Pilin"/>
</dbReference>